<dbReference type="AlphaFoldDB" id="A0AAD7BYF1"/>
<evidence type="ECO:0000313" key="3">
    <source>
        <dbReference type="Proteomes" id="UP001221757"/>
    </source>
</evidence>
<proteinExistence type="predicted"/>
<accession>A0AAD7BYF1</accession>
<evidence type="ECO:0000256" key="1">
    <source>
        <dbReference type="SAM" id="MobiDB-lite"/>
    </source>
</evidence>
<name>A0AAD7BYF1_MYCRO</name>
<feature type="compositionally biased region" description="Polar residues" evidence="1">
    <location>
        <begin position="152"/>
        <end position="165"/>
    </location>
</feature>
<feature type="region of interest" description="Disordered" evidence="1">
    <location>
        <begin position="152"/>
        <end position="174"/>
    </location>
</feature>
<comment type="caution">
    <text evidence="2">The sequence shown here is derived from an EMBL/GenBank/DDBJ whole genome shotgun (WGS) entry which is preliminary data.</text>
</comment>
<keyword evidence="3" id="KW-1185">Reference proteome</keyword>
<protein>
    <submittedName>
        <fullName evidence="2">Uncharacterized protein</fullName>
    </submittedName>
</protein>
<evidence type="ECO:0000313" key="2">
    <source>
        <dbReference type="EMBL" id="KAJ7634049.1"/>
    </source>
</evidence>
<organism evidence="2 3">
    <name type="scientific">Mycena rosella</name>
    <name type="common">Pink bonnet</name>
    <name type="synonym">Agaricus rosellus</name>
    <dbReference type="NCBI Taxonomy" id="1033263"/>
    <lineage>
        <taxon>Eukaryota</taxon>
        <taxon>Fungi</taxon>
        <taxon>Dikarya</taxon>
        <taxon>Basidiomycota</taxon>
        <taxon>Agaricomycotina</taxon>
        <taxon>Agaricomycetes</taxon>
        <taxon>Agaricomycetidae</taxon>
        <taxon>Agaricales</taxon>
        <taxon>Marasmiineae</taxon>
        <taxon>Mycenaceae</taxon>
        <taxon>Mycena</taxon>
    </lineage>
</organism>
<gene>
    <name evidence="2" type="ORF">B0H17DRAFT_1149746</name>
</gene>
<sequence length="174" mass="18548">MDKYPSLPPVNRRRSARTINGGLMEVAQIDGGDEGGPTVAPSMGAHCGAWSSPPGQGAYQILKRGMGKSKELRNLRKSGAYIAIQKAQVKPAEMAITERYVAQVAEYYGYNQDVVRPVAAELPSEMSGEGYAKANLRIANIKANVYWEWDGSQSPGSSGNVTRSVKSGGIQSGA</sequence>
<dbReference type="Proteomes" id="UP001221757">
    <property type="component" value="Unassembled WGS sequence"/>
</dbReference>
<dbReference type="EMBL" id="JARKIE010000475">
    <property type="protein sequence ID" value="KAJ7634049.1"/>
    <property type="molecule type" value="Genomic_DNA"/>
</dbReference>
<reference evidence="2" key="1">
    <citation type="submission" date="2023-03" db="EMBL/GenBank/DDBJ databases">
        <title>Massive genome expansion in bonnet fungi (Mycena s.s.) driven by repeated elements and novel gene families across ecological guilds.</title>
        <authorList>
            <consortium name="Lawrence Berkeley National Laboratory"/>
            <person name="Harder C.B."/>
            <person name="Miyauchi S."/>
            <person name="Viragh M."/>
            <person name="Kuo A."/>
            <person name="Thoen E."/>
            <person name="Andreopoulos B."/>
            <person name="Lu D."/>
            <person name="Skrede I."/>
            <person name="Drula E."/>
            <person name="Henrissat B."/>
            <person name="Morin E."/>
            <person name="Kohler A."/>
            <person name="Barry K."/>
            <person name="LaButti K."/>
            <person name="Morin E."/>
            <person name="Salamov A."/>
            <person name="Lipzen A."/>
            <person name="Mereny Z."/>
            <person name="Hegedus B."/>
            <person name="Baldrian P."/>
            <person name="Stursova M."/>
            <person name="Weitz H."/>
            <person name="Taylor A."/>
            <person name="Grigoriev I.V."/>
            <person name="Nagy L.G."/>
            <person name="Martin F."/>
            <person name="Kauserud H."/>
        </authorList>
    </citation>
    <scope>NUCLEOTIDE SEQUENCE</scope>
    <source>
        <strain evidence="2">CBHHK067</strain>
    </source>
</reference>